<evidence type="ECO:0000259" key="7">
    <source>
        <dbReference type="Pfam" id="PF07980"/>
    </source>
</evidence>
<keyword evidence="3 6" id="KW-0732">Signal</keyword>
<evidence type="ECO:0000313" key="9">
    <source>
        <dbReference type="EMBL" id="TMU57501.1"/>
    </source>
</evidence>
<evidence type="ECO:0000256" key="2">
    <source>
        <dbReference type="ARBA" id="ARBA00006275"/>
    </source>
</evidence>
<evidence type="ECO:0000256" key="5">
    <source>
        <dbReference type="ARBA" id="ARBA00023237"/>
    </source>
</evidence>
<feature type="chain" id="PRO_5046799815" evidence="6">
    <location>
        <begin position="23"/>
        <end position="589"/>
    </location>
</feature>
<evidence type="ECO:0000259" key="8">
    <source>
        <dbReference type="Pfam" id="PF14322"/>
    </source>
</evidence>
<evidence type="ECO:0000256" key="1">
    <source>
        <dbReference type="ARBA" id="ARBA00004442"/>
    </source>
</evidence>
<dbReference type="Pfam" id="PF07980">
    <property type="entry name" value="SusD_RagB"/>
    <property type="match status" value="1"/>
</dbReference>
<evidence type="ECO:0000256" key="6">
    <source>
        <dbReference type="SAM" id="SignalP"/>
    </source>
</evidence>
<keyword evidence="5" id="KW-0998">Cell outer membrane</keyword>
<name>A0ABY2WS70_9FLAO</name>
<evidence type="ECO:0000313" key="10">
    <source>
        <dbReference type="Proteomes" id="UP000751614"/>
    </source>
</evidence>
<proteinExistence type="inferred from homology"/>
<feature type="signal peptide" evidence="6">
    <location>
        <begin position="1"/>
        <end position="22"/>
    </location>
</feature>
<comment type="caution">
    <text evidence="9">The sequence shown here is derived from an EMBL/GenBank/DDBJ whole genome shotgun (WGS) entry which is preliminary data.</text>
</comment>
<keyword evidence="4" id="KW-0472">Membrane</keyword>
<organism evidence="9 10">
    <name type="scientific">Flagellimonas algicola</name>
    <dbReference type="NCBI Taxonomy" id="2583815"/>
    <lineage>
        <taxon>Bacteria</taxon>
        <taxon>Pseudomonadati</taxon>
        <taxon>Bacteroidota</taxon>
        <taxon>Flavobacteriia</taxon>
        <taxon>Flavobacteriales</taxon>
        <taxon>Flavobacteriaceae</taxon>
        <taxon>Flagellimonas</taxon>
    </lineage>
</organism>
<dbReference type="Pfam" id="PF14322">
    <property type="entry name" value="SusD-like_3"/>
    <property type="match status" value="1"/>
</dbReference>
<evidence type="ECO:0000256" key="3">
    <source>
        <dbReference type="ARBA" id="ARBA00022729"/>
    </source>
</evidence>
<protein>
    <submittedName>
        <fullName evidence="9">RagB/SusD family nutrient uptake outer membrane protein</fullName>
    </submittedName>
</protein>
<dbReference type="Gene3D" id="1.25.40.390">
    <property type="match status" value="1"/>
</dbReference>
<evidence type="ECO:0000256" key="4">
    <source>
        <dbReference type="ARBA" id="ARBA00023136"/>
    </source>
</evidence>
<keyword evidence="10" id="KW-1185">Reference proteome</keyword>
<dbReference type="Proteomes" id="UP000751614">
    <property type="component" value="Unassembled WGS sequence"/>
</dbReference>
<dbReference type="InterPro" id="IPR012944">
    <property type="entry name" value="SusD_RagB_dom"/>
</dbReference>
<feature type="domain" description="RagB/SusD" evidence="7">
    <location>
        <begin position="416"/>
        <end position="572"/>
    </location>
</feature>
<reference evidence="9 10" key="1">
    <citation type="submission" date="2019-05" db="EMBL/GenBank/DDBJ databases">
        <title>Flagellimonas sp. AsT0115, sp. nov., isolated from a marine red algae, Asparagopsis taxiformis.</title>
        <authorList>
            <person name="Kim J."/>
            <person name="Jeong S.E."/>
            <person name="Jeon C.O."/>
        </authorList>
    </citation>
    <scope>NUCLEOTIDE SEQUENCE [LARGE SCALE GENOMIC DNA]</scope>
    <source>
        <strain evidence="9 10">AsT0115</strain>
    </source>
</reference>
<comment type="subcellular location">
    <subcellularLocation>
        <location evidence="1">Cell outer membrane</location>
    </subcellularLocation>
</comment>
<feature type="domain" description="SusD-like N-terminal" evidence="8">
    <location>
        <begin position="102"/>
        <end position="225"/>
    </location>
</feature>
<comment type="similarity">
    <text evidence="2">Belongs to the SusD family.</text>
</comment>
<gene>
    <name evidence="9" type="ORF">FGG15_08140</name>
</gene>
<accession>A0ABY2WS70</accession>
<dbReference type="RefSeq" id="WP_138835058.1">
    <property type="nucleotide sequence ID" value="NZ_VCNI01000001.1"/>
</dbReference>
<dbReference type="InterPro" id="IPR033985">
    <property type="entry name" value="SusD-like_N"/>
</dbReference>
<dbReference type="InterPro" id="IPR011990">
    <property type="entry name" value="TPR-like_helical_dom_sf"/>
</dbReference>
<dbReference type="SUPFAM" id="SSF48452">
    <property type="entry name" value="TPR-like"/>
    <property type="match status" value="1"/>
</dbReference>
<dbReference type="EMBL" id="VCNI01000001">
    <property type="protein sequence ID" value="TMU57501.1"/>
    <property type="molecule type" value="Genomic_DNA"/>
</dbReference>
<dbReference type="PROSITE" id="PS51257">
    <property type="entry name" value="PROKAR_LIPOPROTEIN"/>
    <property type="match status" value="1"/>
</dbReference>
<sequence length="589" mass="67425">MKIYRFPTLLCCFLLMLLSACSEEFLDKTANPISEFSPENAFGTPEGLDAALIPARRRLRDGDWGFSPPIRSEYFWTDISYSSLQNPGTSRDAPFSLTPFANAKQSRIFDYWSGSYQLFKDVNIVINRIDLPEYESEEQRNAILAEAYFHRAYWYYRLVHRFGDVPWIGQELSEPKLDFVSHTQDAILRKIKIDMEYAVKWLPETVLGGKVNKAAGHHLLTKIYLSLSEFDNAIASASTIIDDGKYALMTDRFGSGPFAGDPEYDVLWDLHQRENMDIAENTETILLAIDGVDFPGASSASSGSGTDRFWQPLWWLIPDCEYNLANGEDEFEEKLGRAVSWARPNNHFNYTLKAEDPNDRRYSDTNWWGLEDFFYNKPGTERFGEQIQIEDVGIDSISRMFEFPRYKTHTPRSLPGNNNGGYRPFYVFRLAETYLLRAEAYVWKGQLSEAAEDVNVVRARAGATGKTAADMTIDYIMDERARELYTEEPRSTELARVSYIMATQNMGGYSLSTISESSYMYDKMTRTAPELFSEILYTDQVYRFAPHNIYWPIPQSAIDANSLGTINQNKGYSGFENNVEPKAEIAEED</sequence>